<dbReference type="EMBL" id="LCYA01000128">
    <property type="protein sequence ID" value="KWV85622.1"/>
    <property type="molecule type" value="Genomic_DNA"/>
</dbReference>
<name>A0A125QH12_PSEFL</name>
<evidence type="ECO:0000313" key="2">
    <source>
        <dbReference type="EMBL" id="KWV85622.1"/>
    </source>
</evidence>
<proteinExistence type="predicted"/>
<dbReference type="EMBL" id="PVUH01000013">
    <property type="protein sequence ID" value="PRW89977.1"/>
    <property type="molecule type" value="Genomic_DNA"/>
</dbReference>
<comment type="caution">
    <text evidence="1">The sequence shown here is derived from an EMBL/GenBank/DDBJ whole genome shotgun (WGS) entry which is preliminary data.</text>
</comment>
<evidence type="ECO:0000313" key="5">
    <source>
        <dbReference type="Proteomes" id="UP000063434"/>
    </source>
</evidence>
<dbReference type="PATRIC" id="fig|294.192.peg.2480"/>
<evidence type="ECO:0000313" key="4">
    <source>
        <dbReference type="Proteomes" id="UP000061348"/>
    </source>
</evidence>
<reference evidence="4 5" key="1">
    <citation type="submission" date="2015-05" db="EMBL/GenBank/DDBJ databases">
        <title>A genomic and transcriptomic approach to investigate the blue pigment phenotype in Pseudomonas fluorescens.</title>
        <authorList>
            <person name="Andreani N.A."/>
            <person name="Cardazzo B."/>
        </authorList>
    </citation>
    <scope>NUCLEOTIDE SEQUENCE [LARGE SCALE GENOMIC DNA]</scope>
    <source>
        <strain evidence="2 4">Ps_22</strain>
        <strain evidence="1 5">Ps_40</strain>
    </source>
</reference>
<dbReference type="AlphaFoldDB" id="A0A125QH12"/>
<dbReference type="RefSeq" id="WP_087149535.1">
    <property type="nucleotide sequence ID" value="NZ_JAEACS010000002.1"/>
</dbReference>
<organism evidence="1 5">
    <name type="scientific">Pseudomonas fluorescens</name>
    <dbReference type="NCBI Taxonomy" id="294"/>
    <lineage>
        <taxon>Bacteria</taxon>
        <taxon>Pseudomonadati</taxon>
        <taxon>Pseudomonadota</taxon>
        <taxon>Gammaproteobacteria</taxon>
        <taxon>Pseudomonadales</taxon>
        <taxon>Pseudomonadaceae</taxon>
        <taxon>Pseudomonas</taxon>
    </lineage>
</organism>
<dbReference type="Pfam" id="PF10832">
    <property type="entry name" value="YhfG"/>
    <property type="match status" value="1"/>
</dbReference>
<evidence type="ECO:0000313" key="3">
    <source>
        <dbReference type="EMBL" id="PRW89977.1"/>
    </source>
</evidence>
<dbReference type="Proteomes" id="UP000063434">
    <property type="component" value="Unassembled WGS sequence"/>
</dbReference>
<gene>
    <name evidence="3" type="ORF">C7A10_19760</name>
    <name evidence="1" type="ORF">PFL603g_01206</name>
    <name evidence="2" type="ORF">PFLmoz3_04867</name>
</gene>
<sequence length="56" mass="6583">MSELTFEQKQDHYHKIRRSNYLASLRLEGFDTQPTDVDKPLPTREAVLAKYRNTSS</sequence>
<reference evidence="3 6" key="2">
    <citation type="submission" date="2018-03" db="EMBL/GenBank/DDBJ databases">
        <title>Blue discolouration in mozzarella cheese caused by Pseudomonas fluorescens.</title>
        <authorList>
            <person name="Chiesa F."/>
            <person name="Dalmasso A."/>
            <person name="Lomonaco S."/>
        </authorList>
    </citation>
    <scope>NUCLEOTIDE SEQUENCE [LARGE SCALE GENOMIC DNA]</scope>
    <source>
        <strain evidence="3 6">11293</strain>
    </source>
</reference>
<accession>A0A125QH12</accession>
<dbReference type="EMBL" id="LCYC01000008">
    <property type="protein sequence ID" value="KWV83052.1"/>
    <property type="molecule type" value="Genomic_DNA"/>
</dbReference>
<dbReference type="Proteomes" id="UP000061348">
    <property type="component" value="Unassembled WGS sequence"/>
</dbReference>
<protein>
    <submittedName>
        <fullName evidence="3">DUF2559 domain-containing protein</fullName>
    </submittedName>
</protein>
<dbReference type="Proteomes" id="UP000239731">
    <property type="component" value="Unassembled WGS sequence"/>
</dbReference>
<evidence type="ECO:0000313" key="6">
    <source>
        <dbReference type="Proteomes" id="UP000239731"/>
    </source>
</evidence>
<dbReference type="InterPro" id="IPR022541">
    <property type="entry name" value="YhfG"/>
</dbReference>
<evidence type="ECO:0000313" key="1">
    <source>
        <dbReference type="EMBL" id="KWV83052.1"/>
    </source>
</evidence>
<dbReference type="GeneID" id="86983610"/>